<reference evidence="1 2" key="1">
    <citation type="submission" date="2011-11" db="EMBL/GenBank/DDBJ databases">
        <title>The Genome Sequence of Dialister succinatiphilus YIT 11850.</title>
        <authorList>
            <consortium name="The Broad Institute Genome Sequencing Platform"/>
            <person name="Earl A."/>
            <person name="Ward D."/>
            <person name="Feldgarden M."/>
            <person name="Gevers D."/>
            <person name="Morotomi M."/>
            <person name="Young S.K."/>
            <person name="Zeng Q."/>
            <person name="Gargeya S."/>
            <person name="Fitzgerald M."/>
            <person name="Haas B."/>
            <person name="Abouelleil A."/>
            <person name="Alvarado L."/>
            <person name="Arachchi H.M."/>
            <person name="Berlin A."/>
            <person name="Brown A."/>
            <person name="Chapman S.B."/>
            <person name="Dunbar C."/>
            <person name="Gearin G."/>
            <person name="Goldberg J."/>
            <person name="Griggs A."/>
            <person name="Gujja S."/>
            <person name="Heiman D."/>
            <person name="Howarth C."/>
            <person name="Lui A."/>
            <person name="MacDonald P.J.P."/>
            <person name="Montmayeur A."/>
            <person name="Murphy C."/>
            <person name="Neiman D."/>
            <person name="Pearson M."/>
            <person name="Priest M."/>
            <person name="Roberts A."/>
            <person name="Saif S."/>
            <person name="Shea T."/>
            <person name="Sisk P."/>
            <person name="Stolte C."/>
            <person name="Sykes S."/>
            <person name="Wortman J."/>
            <person name="Nusbaum C."/>
            <person name="Birren B."/>
        </authorList>
    </citation>
    <scope>NUCLEOTIDE SEQUENCE [LARGE SCALE GENOMIC DNA]</scope>
    <source>
        <strain evidence="1 2">YIT 11850</strain>
    </source>
</reference>
<organism evidence="1 2">
    <name type="scientific">Dialister succinatiphilus YIT 11850</name>
    <dbReference type="NCBI Taxonomy" id="742743"/>
    <lineage>
        <taxon>Bacteria</taxon>
        <taxon>Bacillati</taxon>
        <taxon>Bacillota</taxon>
        <taxon>Negativicutes</taxon>
        <taxon>Veillonellales</taxon>
        <taxon>Veillonellaceae</taxon>
        <taxon>Dialister</taxon>
    </lineage>
</organism>
<name>H1CYY7_9FIRM</name>
<gene>
    <name evidence="1" type="ORF">HMPREF9453_00575</name>
</gene>
<keyword evidence="2" id="KW-1185">Reference proteome</keyword>
<dbReference type="STRING" id="742743.HMPREF9453_00575"/>
<comment type="caution">
    <text evidence="1">The sequence shown here is derived from an EMBL/GenBank/DDBJ whole genome shotgun (WGS) entry which is preliminary data.</text>
</comment>
<protein>
    <submittedName>
        <fullName evidence="1">Uncharacterized protein</fullName>
    </submittedName>
</protein>
<evidence type="ECO:0000313" key="2">
    <source>
        <dbReference type="Proteomes" id="UP000003277"/>
    </source>
</evidence>
<dbReference type="AlphaFoldDB" id="H1CYY7"/>
<proteinExistence type="predicted"/>
<dbReference type="HOGENOM" id="CLU_170165_0_0_9"/>
<evidence type="ECO:0000313" key="1">
    <source>
        <dbReference type="EMBL" id="EHO63558.1"/>
    </source>
</evidence>
<accession>H1CYY7</accession>
<dbReference type="PATRIC" id="fig|742743.3.peg.586"/>
<dbReference type="Proteomes" id="UP000003277">
    <property type="component" value="Unassembled WGS sequence"/>
</dbReference>
<sequence>MNRQERRRLGVKKKDPMISIKQSDIDRMKQEATAKGCKFAFNLMLAIPAMVIHDHYGELMRKDGRVERFIDLCMNTYKCYEEGYVTLQELAKCLKDEAGVEIKGWN</sequence>
<dbReference type="EMBL" id="ADLT01000015">
    <property type="protein sequence ID" value="EHO63558.1"/>
    <property type="molecule type" value="Genomic_DNA"/>
</dbReference>